<name>A0A9P0FBP1_BRAAE</name>
<keyword evidence="3" id="KW-0175">Coiled coil</keyword>
<evidence type="ECO:0000256" key="2">
    <source>
        <dbReference type="ARBA" id="ARBA00006042"/>
    </source>
</evidence>
<gene>
    <name evidence="8" type="ORF">MELIAE_LOCUS493</name>
</gene>
<sequence>MERIYNFFMVKYYNAHHSIKTKPIYPVLNVCPGRLTRHEKQDDSIGKFKLSTINPRESLWITNKLSETVDILDYSEDSNIENQEIMYGNLEIKIMNVMLSETCIQQLAKSYGKHCTIFFKWKFLNQSKTTTPYESIQNIQGFIINFTIRYKVLLNGAFYKFLVKRLLPVELCACNKYKEDIIGVGLYSLQHCLENVGNMKVSNLTIDDRHNQIVYAQLKIGSQLDADNEIVQIFRAKYRETGYKDKAKNTNLDSLKIKQQLYEDDIAIHDTLNTVLTRSNCLKISRSEISNELRERVEYLHQECNWKRTLQEHAILKGEDPFAVNDQQWRTKETEHIKLRTFSPTLKSENCELIITIETVRFNTNSFVMRDDHINKIYVEYEFLSHKGQEFETPYSINKSEKIFFNFQKRFPFHMVINSCDCKLLAECIKTGKNINFAVVGEPKYKPETPTLCCIKLAFCSIPLLDLVEAVEDEVVWKCELINIRNLLDIVGTLSVKFQGLLSLRRTALKMLAPPEYDLI</sequence>
<protein>
    <submittedName>
        <fullName evidence="8">Uncharacterized protein</fullName>
    </submittedName>
</protein>
<evidence type="ECO:0000259" key="7">
    <source>
        <dbReference type="Pfam" id="PF18111"/>
    </source>
</evidence>
<dbReference type="InterPro" id="IPR035892">
    <property type="entry name" value="C2_domain_sf"/>
</dbReference>
<evidence type="ECO:0000256" key="3">
    <source>
        <dbReference type="ARBA" id="ARBA00023054"/>
    </source>
</evidence>
<dbReference type="InterPro" id="IPR031139">
    <property type="entry name" value="RPGRIP1_fam"/>
</dbReference>
<dbReference type="AlphaFoldDB" id="A0A9P0FBP1"/>
<dbReference type="EMBL" id="OV121132">
    <property type="protein sequence ID" value="CAH0546299.1"/>
    <property type="molecule type" value="Genomic_DNA"/>
</dbReference>
<dbReference type="InterPro" id="IPR021656">
    <property type="entry name" value="C2-C2_1"/>
</dbReference>
<evidence type="ECO:0000259" key="6">
    <source>
        <dbReference type="Pfam" id="PF11618"/>
    </source>
</evidence>
<dbReference type="GO" id="GO:0005856">
    <property type="term" value="C:cytoskeleton"/>
    <property type="evidence" value="ECO:0007669"/>
    <property type="project" value="UniProtKB-ARBA"/>
</dbReference>
<evidence type="ECO:0000256" key="1">
    <source>
        <dbReference type="ARBA" id="ARBA00004138"/>
    </source>
</evidence>
<dbReference type="OrthoDB" id="2133912at2759"/>
<dbReference type="SUPFAM" id="SSF49562">
    <property type="entry name" value="C2 domain (Calcium/lipid-binding domain, CaLB)"/>
    <property type="match status" value="1"/>
</dbReference>
<comment type="subcellular location">
    <subcellularLocation>
        <location evidence="1">Cell projection</location>
        <location evidence="1">Cilium</location>
    </subcellularLocation>
</comment>
<comment type="similarity">
    <text evidence="2">Belongs to the RPGRIP1 family.</text>
</comment>
<proteinExistence type="inferred from homology"/>
<feature type="domain" description="RPGR-interacting protein 1 first C2" evidence="6">
    <location>
        <begin position="90"/>
        <end position="218"/>
    </location>
</feature>
<dbReference type="Pfam" id="PF11618">
    <property type="entry name" value="C2-C2_1"/>
    <property type="match status" value="1"/>
</dbReference>
<dbReference type="InterPro" id="IPR041091">
    <property type="entry name" value="RPGRIP1_C"/>
</dbReference>
<keyword evidence="9" id="KW-1185">Reference proteome</keyword>
<evidence type="ECO:0000256" key="4">
    <source>
        <dbReference type="ARBA" id="ARBA00023069"/>
    </source>
</evidence>
<feature type="domain" description="RPGRIP1 C-terminal" evidence="7">
    <location>
        <begin position="352"/>
        <end position="506"/>
    </location>
</feature>
<dbReference type="PANTHER" id="PTHR14240">
    <property type="entry name" value="RETINITIS PIGMENTOSA GTPASE REGULATOR-INTERACTING PROTEIN"/>
    <property type="match status" value="1"/>
</dbReference>
<dbReference type="PANTHER" id="PTHR14240:SF5">
    <property type="entry name" value="RPGRIP1 C-TERMINAL DOMAIN-CONTAINING PROTEIN"/>
    <property type="match status" value="1"/>
</dbReference>
<organism evidence="8 9">
    <name type="scientific">Brassicogethes aeneus</name>
    <name type="common">Rape pollen beetle</name>
    <name type="synonym">Meligethes aeneus</name>
    <dbReference type="NCBI Taxonomy" id="1431903"/>
    <lineage>
        <taxon>Eukaryota</taxon>
        <taxon>Metazoa</taxon>
        <taxon>Ecdysozoa</taxon>
        <taxon>Arthropoda</taxon>
        <taxon>Hexapoda</taxon>
        <taxon>Insecta</taxon>
        <taxon>Pterygota</taxon>
        <taxon>Neoptera</taxon>
        <taxon>Endopterygota</taxon>
        <taxon>Coleoptera</taxon>
        <taxon>Polyphaga</taxon>
        <taxon>Cucujiformia</taxon>
        <taxon>Nitidulidae</taxon>
        <taxon>Meligethinae</taxon>
        <taxon>Brassicogethes</taxon>
    </lineage>
</organism>
<dbReference type="Gene3D" id="2.60.40.150">
    <property type="entry name" value="C2 domain"/>
    <property type="match status" value="2"/>
</dbReference>
<dbReference type="Proteomes" id="UP001154078">
    <property type="component" value="Chromosome 1"/>
</dbReference>
<evidence type="ECO:0000313" key="8">
    <source>
        <dbReference type="EMBL" id="CAH0546299.1"/>
    </source>
</evidence>
<reference evidence="8" key="1">
    <citation type="submission" date="2021-12" db="EMBL/GenBank/DDBJ databases">
        <authorList>
            <person name="King R."/>
        </authorList>
    </citation>
    <scope>NUCLEOTIDE SEQUENCE</scope>
</reference>
<evidence type="ECO:0000313" key="9">
    <source>
        <dbReference type="Proteomes" id="UP001154078"/>
    </source>
</evidence>
<dbReference type="Pfam" id="PF18111">
    <property type="entry name" value="RPGR1_C"/>
    <property type="match status" value="1"/>
</dbReference>
<dbReference type="GO" id="GO:0005929">
    <property type="term" value="C:cilium"/>
    <property type="evidence" value="ECO:0007669"/>
    <property type="project" value="UniProtKB-SubCell"/>
</dbReference>
<accession>A0A9P0FBP1</accession>
<keyword evidence="5" id="KW-0966">Cell projection</keyword>
<evidence type="ECO:0000256" key="5">
    <source>
        <dbReference type="ARBA" id="ARBA00023273"/>
    </source>
</evidence>
<keyword evidence="4" id="KW-0969">Cilium</keyword>